<feature type="compositionally biased region" description="Low complexity" evidence="1">
    <location>
        <begin position="30"/>
        <end position="60"/>
    </location>
</feature>
<dbReference type="InterPro" id="IPR002048">
    <property type="entry name" value="EF_hand_dom"/>
</dbReference>
<sequence>MTKMAMMTAASLMTVLAACGPAPEREADTAPEASSAPAPAPTEQAADEATAQPTASVAPASPKPAEPPRRRRGPEGGEQTLRGLEQRMLAGFDRLDIDGDGQLTPDELAAGDGPGGARMLRRADTDGNGTLTREEVRRAAGTLFEMMDVDGDGVVTEAERPLRGR</sequence>
<dbReference type="SUPFAM" id="SSF47473">
    <property type="entry name" value="EF-hand"/>
    <property type="match status" value="1"/>
</dbReference>
<accession>A0A7W9A4V2</accession>
<proteinExistence type="predicted"/>
<keyword evidence="2" id="KW-0732">Signal</keyword>
<dbReference type="PROSITE" id="PS51257">
    <property type="entry name" value="PROKAR_LIPOPROTEIN"/>
    <property type="match status" value="1"/>
</dbReference>
<evidence type="ECO:0000256" key="2">
    <source>
        <dbReference type="SAM" id="SignalP"/>
    </source>
</evidence>
<dbReference type="CDD" id="cd00051">
    <property type="entry name" value="EFh"/>
    <property type="match status" value="1"/>
</dbReference>
<feature type="region of interest" description="Disordered" evidence="1">
    <location>
        <begin position="20"/>
        <end position="130"/>
    </location>
</feature>
<organism evidence="4 5">
    <name type="scientific">Brevundimonas halotolerans</name>
    <dbReference type="NCBI Taxonomy" id="69670"/>
    <lineage>
        <taxon>Bacteria</taxon>
        <taxon>Pseudomonadati</taxon>
        <taxon>Pseudomonadota</taxon>
        <taxon>Alphaproteobacteria</taxon>
        <taxon>Caulobacterales</taxon>
        <taxon>Caulobacteraceae</taxon>
        <taxon>Brevundimonas</taxon>
    </lineage>
</organism>
<dbReference type="Pfam" id="PF13202">
    <property type="entry name" value="EF-hand_5"/>
    <property type="match status" value="3"/>
</dbReference>
<dbReference type="GO" id="GO:0005509">
    <property type="term" value="F:calcium ion binding"/>
    <property type="evidence" value="ECO:0007669"/>
    <property type="project" value="InterPro"/>
</dbReference>
<gene>
    <name evidence="4" type="ORF">FHS65_002204</name>
</gene>
<dbReference type="AlphaFoldDB" id="A0A7W9A4V2"/>
<keyword evidence="5" id="KW-1185">Reference proteome</keyword>
<dbReference type="Gene3D" id="1.10.238.10">
    <property type="entry name" value="EF-hand"/>
    <property type="match status" value="1"/>
</dbReference>
<dbReference type="InterPro" id="IPR011992">
    <property type="entry name" value="EF-hand-dom_pair"/>
</dbReference>
<dbReference type="RefSeq" id="WP_164461738.1">
    <property type="nucleotide sequence ID" value="NZ_JACIJB010000011.1"/>
</dbReference>
<evidence type="ECO:0000259" key="3">
    <source>
        <dbReference type="PROSITE" id="PS50222"/>
    </source>
</evidence>
<protein>
    <recommendedName>
        <fullName evidence="3">EF-hand domain-containing protein</fullName>
    </recommendedName>
</protein>
<feature type="signal peptide" evidence="2">
    <location>
        <begin position="1"/>
        <end position="17"/>
    </location>
</feature>
<evidence type="ECO:0000313" key="5">
    <source>
        <dbReference type="Proteomes" id="UP000548978"/>
    </source>
</evidence>
<evidence type="ECO:0000313" key="4">
    <source>
        <dbReference type="EMBL" id="MBB5661441.1"/>
    </source>
</evidence>
<feature type="domain" description="EF-hand" evidence="3">
    <location>
        <begin position="119"/>
        <end position="146"/>
    </location>
</feature>
<comment type="caution">
    <text evidence="4">The sequence shown here is derived from an EMBL/GenBank/DDBJ whole genome shotgun (WGS) entry which is preliminary data.</text>
</comment>
<dbReference type="PROSITE" id="PS50222">
    <property type="entry name" value="EF_HAND_2"/>
    <property type="match status" value="2"/>
</dbReference>
<dbReference type="Proteomes" id="UP000548978">
    <property type="component" value="Unassembled WGS sequence"/>
</dbReference>
<feature type="chain" id="PRO_5030646994" description="EF-hand domain-containing protein" evidence="2">
    <location>
        <begin position="18"/>
        <end position="165"/>
    </location>
</feature>
<dbReference type="PROSITE" id="PS00018">
    <property type="entry name" value="EF_HAND_1"/>
    <property type="match status" value="2"/>
</dbReference>
<dbReference type="InterPro" id="IPR018247">
    <property type="entry name" value="EF_Hand_1_Ca_BS"/>
</dbReference>
<reference evidence="4 5" key="1">
    <citation type="submission" date="2020-08" db="EMBL/GenBank/DDBJ databases">
        <title>Genomic Encyclopedia of Type Strains, Phase IV (KMG-IV): sequencing the most valuable type-strain genomes for metagenomic binning, comparative biology and taxonomic classification.</title>
        <authorList>
            <person name="Goeker M."/>
        </authorList>
    </citation>
    <scope>NUCLEOTIDE SEQUENCE [LARGE SCALE GENOMIC DNA]</scope>
    <source>
        <strain evidence="4 5">DSM 24448</strain>
    </source>
</reference>
<dbReference type="EMBL" id="JACIJB010000011">
    <property type="protein sequence ID" value="MBB5661441.1"/>
    <property type="molecule type" value="Genomic_DNA"/>
</dbReference>
<name>A0A7W9A4V2_9CAUL</name>
<feature type="domain" description="EF-hand" evidence="3">
    <location>
        <begin position="83"/>
        <end position="118"/>
    </location>
</feature>
<evidence type="ECO:0000256" key="1">
    <source>
        <dbReference type="SAM" id="MobiDB-lite"/>
    </source>
</evidence>